<organism evidence="1 2">
    <name type="scientific">Paenibacillus alvei</name>
    <name type="common">Bacillus alvei</name>
    <dbReference type="NCBI Taxonomy" id="44250"/>
    <lineage>
        <taxon>Bacteria</taxon>
        <taxon>Bacillati</taxon>
        <taxon>Bacillota</taxon>
        <taxon>Bacilli</taxon>
        <taxon>Bacillales</taxon>
        <taxon>Paenibacillaceae</taxon>
        <taxon>Paenibacillus</taxon>
    </lineage>
</organism>
<dbReference type="Proteomes" id="UP000304148">
    <property type="component" value="Chromosome"/>
</dbReference>
<accession>A0A383RDW0</accession>
<evidence type="ECO:0000313" key="1">
    <source>
        <dbReference type="EMBL" id="SYX84489.1"/>
    </source>
</evidence>
<evidence type="ECO:0000313" key="2">
    <source>
        <dbReference type="Proteomes" id="UP000304148"/>
    </source>
</evidence>
<evidence type="ECO:0008006" key="3">
    <source>
        <dbReference type="Google" id="ProtNLM"/>
    </source>
</evidence>
<dbReference type="EMBL" id="LS992241">
    <property type="protein sequence ID" value="SYX84489.1"/>
    <property type="molecule type" value="Genomic_DNA"/>
</dbReference>
<gene>
    <name evidence="1" type="ORF">PBLR_12911</name>
</gene>
<protein>
    <recommendedName>
        <fullName evidence="3">Glycosyltransferase</fullName>
    </recommendedName>
</protein>
<dbReference type="AlphaFoldDB" id="A0A383RDW0"/>
<dbReference type="RefSeq" id="WP_197734724.1">
    <property type="nucleotide sequence ID" value="NZ_LS992241.1"/>
</dbReference>
<reference evidence="2" key="1">
    <citation type="submission" date="2018-08" db="EMBL/GenBank/DDBJ databases">
        <authorList>
            <person name="Chevrot R."/>
        </authorList>
    </citation>
    <scope>NUCLEOTIDE SEQUENCE [LARGE SCALE GENOMIC DNA]</scope>
</reference>
<proteinExistence type="predicted"/>
<name>A0A383RDW0_PAEAL</name>
<sequence length="236" mass="27936">MDMKHQVTFETKCYEKDWKALLMTDRLQRAVALNEYSFSDVILYINNVNDIEEVSFYAQKLVDSGVITEYAVVDHYADETLQYFQIEKESFAGGYYYSISELVSIYRCHTPYLLHFSGDSILESSFSWIDEAINRMESDRSIKVANPVWNGRYDEARFEAESEDEFFYIGYGFSDQCYLVNAQDFKFASYHEIHPVSQRYPAYGGELFEKRIDAWMRNNGFKRLTYKYGSYVHPRY</sequence>